<reference evidence="3" key="1">
    <citation type="submission" date="2025-08" db="UniProtKB">
        <authorList>
            <consortium name="RefSeq"/>
        </authorList>
    </citation>
    <scope>IDENTIFICATION</scope>
</reference>
<evidence type="ECO:0000259" key="1">
    <source>
        <dbReference type="Pfam" id="PF03372"/>
    </source>
</evidence>
<evidence type="ECO:0000313" key="3">
    <source>
        <dbReference type="RefSeq" id="XP_029657146.1"/>
    </source>
</evidence>
<dbReference type="GO" id="GO:0003824">
    <property type="term" value="F:catalytic activity"/>
    <property type="evidence" value="ECO:0007669"/>
    <property type="project" value="InterPro"/>
</dbReference>
<dbReference type="Gene3D" id="3.60.10.10">
    <property type="entry name" value="Endonuclease/exonuclease/phosphatase"/>
    <property type="match status" value="1"/>
</dbReference>
<proteinExistence type="predicted"/>
<gene>
    <name evidence="3" type="primary">LOC115231218</name>
</gene>
<evidence type="ECO:0000313" key="2">
    <source>
        <dbReference type="Proteomes" id="UP000515154"/>
    </source>
</evidence>
<dbReference type="CDD" id="cd09076">
    <property type="entry name" value="L1-EN"/>
    <property type="match status" value="1"/>
</dbReference>
<accession>A0A6P7U818</accession>
<dbReference type="PANTHER" id="PTHR23227">
    <property type="entry name" value="BUCENTAUR RELATED"/>
    <property type="match status" value="1"/>
</dbReference>
<feature type="domain" description="Endonuclease/exonuclease/phosphatase" evidence="1">
    <location>
        <begin position="15"/>
        <end position="261"/>
    </location>
</feature>
<name>A0A6P7U818_9MOLL</name>
<dbReference type="InterPro" id="IPR027124">
    <property type="entry name" value="Swc5/CFDP1/2"/>
</dbReference>
<dbReference type="SUPFAM" id="SSF56219">
    <property type="entry name" value="DNase I-like"/>
    <property type="match status" value="1"/>
</dbReference>
<dbReference type="Pfam" id="PF03372">
    <property type="entry name" value="Exo_endo_phos"/>
    <property type="match status" value="1"/>
</dbReference>
<dbReference type="KEGG" id="osn:115231218"/>
<protein>
    <submittedName>
        <fullName evidence="3">Uncharacterized protein LOC115231218</fullName>
    </submittedName>
</protein>
<dbReference type="Proteomes" id="UP000515154">
    <property type="component" value="Unplaced"/>
</dbReference>
<dbReference type="InterPro" id="IPR036691">
    <property type="entry name" value="Endo/exonu/phosph_ase_sf"/>
</dbReference>
<sequence>MSIKHSKQSNELTILTFNVRGLKTVAKRHLLCTDLEKYQGSICCLQETKVKHGLDEIHGNYRLILLPSESIHYGQGFAIHKNHTSRLYRYWKVSDRISVLQLRTISSSKSRRLTSIVNVYAPHSGRIQKNPEELDIFYEELGRTLTDLGSSYFLFVAGDWNAKVGTRKGNESFIGHHGRGIRNYPGTVLAEFCRVFDLFLCNTGFQHPARHKTTWTGQRPSPTAGSVNIFNQIDYIVCRAGEKSLLRDSRSYGGAATYSDHKIVSAKFAMKTSIDLRRRGPNADARIRHKIEQLCSSTLVRDNYQLSIMKSLGNINAELSPGGAWAETMKGILLAADEAIGLRSQVLCNKGIHSDLPALIKEQKELRLQLENTSDPKKKQILQNRRSSTQKKIKMLNKTNFTNKLDLIAAGIEQLKDSSKMFTAIRLLNRKKQTNKLKIHDSNGRFITNPKEQAEYIASYFESILTAHGEISDYTSGYTTHLSLPITTGEVSTAIAKLKNGRSSGPDGINSQALLLLN</sequence>
<dbReference type="RefSeq" id="XP_029657146.1">
    <property type="nucleotide sequence ID" value="XM_029801286.1"/>
</dbReference>
<keyword evidence="2" id="KW-1185">Reference proteome</keyword>
<dbReference type="PANTHER" id="PTHR23227:SF67">
    <property type="entry name" value="CRANIOFACIAL DEVELOPMENT PROTEIN 2-LIKE"/>
    <property type="match status" value="1"/>
</dbReference>
<dbReference type="AlphaFoldDB" id="A0A6P7U818"/>
<organism evidence="2 3">
    <name type="scientific">Octopus sinensis</name>
    <name type="common">East Asian common octopus</name>
    <dbReference type="NCBI Taxonomy" id="2607531"/>
    <lineage>
        <taxon>Eukaryota</taxon>
        <taxon>Metazoa</taxon>
        <taxon>Spiralia</taxon>
        <taxon>Lophotrochozoa</taxon>
        <taxon>Mollusca</taxon>
        <taxon>Cephalopoda</taxon>
        <taxon>Coleoidea</taxon>
        <taxon>Octopodiformes</taxon>
        <taxon>Octopoda</taxon>
        <taxon>Incirrata</taxon>
        <taxon>Octopodidae</taxon>
        <taxon>Octopus</taxon>
    </lineage>
</organism>
<dbReference type="InterPro" id="IPR005135">
    <property type="entry name" value="Endo/exonuclease/phosphatase"/>
</dbReference>